<evidence type="ECO:0000256" key="2">
    <source>
        <dbReference type="ARBA" id="ARBA00004613"/>
    </source>
</evidence>
<keyword evidence="5" id="KW-0472">Membrane</keyword>
<dbReference type="SMART" id="SM00747">
    <property type="entry name" value="CFEM"/>
    <property type="match status" value="1"/>
</dbReference>
<evidence type="ECO:0000256" key="7">
    <source>
        <dbReference type="ARBA" id="ARBA00023157"/>
    </source>
</evidence>
<protein>
    <recommendedName>
        <fullName evidence="11">CFEM domain-containing protein</fullName>
    </recommendedName>
</protein>
<keyword evidence="9" id="KW-0408">Iron</keyword>
<name>A0AAD4EX21_9PEZI</name>
<evidence type="ECO:0000256" key="3">
    <source>
        <dbReference type="ARBA" id="ARBA00010031"/>
    </source>
</evidence>
<reference evidence="12" key="1">
    <citation type="submission" date="2023-02" db="EMBL/GenBank/DDBJ databases">
        <authorList>
            <person name="Palmer J.M."/>
        </authorList>
    </citation>
    <scope>NUCLEOTIDE SEQUENCE</scope>
    <source>
        <strain evidence="12">FW57</strain>
    </source>
</reference>
<comment type="caution">
    <text evidence="9">Lacks conserved residue(s) required for the propagation of feature annotation.</text>
</comment>
<feature type="binding site" description="axial binding residue" evidence="9">
    <location>
        <position position="58"/>
    </location>
    <ligand>
        <name>heme</name>
        <dbReference type="ChEBI" id="CHEBI:30413"/>
    </ligand>
    <ligandPart>
        <name>Fe</name>
        <dbReference type="ChEBI" id="CHEBI:18248"/>
    </ligandPart>
</feature>
<keyword evidence="6 10" id="KW-0732">Signal</keyword>
<evidence type="ECO:0000313" key="13">
    <source>
        <dbReference type="Proteomes" id="UP001197093"/>
    </source>
</evidence>
<evidence type="ECO:0000313" key="12">
    <source>
        <dbReference type="EMBL" id="KAG7289271.1"/>
    </source>
</evidence>
<dbReference type="Proteomes" id="UP001197093">
    <property type="component" value="Unassembled WGS sequence"/>
</dbReference>
<keyword evidence="5" id="KW-0336">GPI-anchor</keyword>
<feature type="signal peptide" evidence="10">
    <location>
        <begin position="1"/>
        <end position="17"/>
    </location>
</feature>
<keyword evidence="13" id="KW-1185">Reference proteome</keyword>
<gene>
    <name evidence="12" type="ORF">NEMBOFW57_005636</name>
</gene>
<evidence type="ECO:0000256" key="10">
    <source>
        <dbReference type="SAM" id="SignalP"/>
    </source>
</evidence>
<evidence type="ECO:0000256" key="1">
    <source>
        <dbReference type="ARBA" id="ARBA00004589"/>
    </source>
</evidence>
<feature type="chain" id="PRO_5041950273" description="CFEM domain-containing protein" evidence="10">
    <location>
        <begin position="18"/>
        <end position="101"/>
    </location>
</feature>
<comment type="subcellular location">
    <subcellularLocation>
        <location evidence="1">Membrane</location>
        <topology evidence="1">Lipid-anchor</topology>
        <topology evidence="1">GPI-anchor</topology>
    </subcellularLocation>
    <subcellularLocation>
        <location evidence="2">Secreted</location>
    </subcellularLocation>
</comment>
<evidence type="ECO:0000256" key="8">
    <source>
        <dbReference type="ARBA" id="ARBA00023288"/>
    </source>
</evidence>
<evidence type="ECO:0000256" key="4">
    <source>
        <dbReference type="ARBA" id="ARBA00022525"/>
    </source>
</evidence>
<dbReference type="Pfam" id="PF05730">
    <property type="entry name" value="CFEM"/>
    <property type="match status" value="1"/>
</dbReference>
<feature type="domain" description="CFEM" evidence="11">
    <location>
        <begin position="1"/>
        <end position="101"/>
    </location>
</feature>
<keyword evidence="5" id="KW-0325">Glycoprotein</keyword>
<dbReference type="GO" id="GO:0046872">
    <property type="term" value="F:metal ion binding"/>
    <property type="evidence" value="ECO:0007669"/>
    <property type="project" value="UniProtKB-UniRule"/>
</dbReference>
<dbReference type="EMBL" id="JAHCVI010000002">
    <property type="protein sequence ID" value="KAG7289271.1"/>
    <property type="molecule type" value="Genomic_DNA"/>
</dbReference>
<feature type="disulfide bond" evidence="9">
    <location>
        <begin position="54"/>
        <end position="61"/>
    </location>
</feature>
<keyword evidence="4" id="KW-0964">Secreted</keyword>
<dbReference type="GO" id="GO:0005576">
    <property type="term" value="C:extracellular region"/>
    <property type="evidence" value="ECO:0007669"/>
    <property type="project" value="UniProtKB-SubCell"/>
</dbReference>
<dbReference type="InterPro" id="IPR008427">
    <property type="entry name" value="Extracellular_membr_CFEM_dom"/>
</dbReference>
<proteinExistence type="inferred from homology"/>
<dbReference type="PROSITE" id="PS52012">
    <property type="entry name" value="CFEM"/>
    <property type="match status" value="1"/>
</dbReference>
<keyword evidence="9" id="KW-0479">Metal-binding</keyword>
<keyword evidence="7 9" id="KW-1015">Disulfide bond</keyword>
<evidence type="ECO:0000259" key="11">
    <source>
        <dbReference type="PROSITE" id="PS52012"/>
    </source>
</evidence>
<sequence>MQFTTFAVIALAAVASAGPAIKRQTACPEADNIPACGETRQYPCIASAVTELGCAADDYTCMCSKFNDLQLAAAGCVYSNCGLAGVSAVLSAAQAVCAACA</sequence>
<evidence type="ECO:0000256" key="5">
    <source>
        <dbReference type="ARBA" id="ARBA00022622"/>
    </source>
</evidence>
<evidence type="ECO:0000256" key="9">
    <source>
        <dbReference type="PROSITE-ProRule" id="PRU01356"/>
    </source>
</evidence>
<organism evidence="12 13">
    <name type="scientific">Staphylotrichum longicolle</name>
    <dbReference type="NCBI Taxonomy" id="669026"/>
    <lineage>
        <taxon>Eukaryota</taxon>
        <taxon>Fungi</taxon>
        <taxon>Dikarya</taxon>
        <taxon>Ascomycota</taxon>
        <taxon>Pezizomycotina</taxon>
        <taxon>Sordariomycetes</taxon>
        <taxon>Sordariomycetidae</taxon>
        <taxon>Sordariales</taxon>
        <taxon>Chaetomiaceae</taxon>
        <taxon>Staphylotrichum</taxon>
    </lineage>
</organism>
<comment type="caution">
    <text evidence="12">The sequence shown here is derived from an EMBL/GenBank/DDBJ whole genome shotgun (WGS) entry which is preliminary data.</text>
</comment>
<dbReference type="AlphaFoldDB" id="A0AAD4EX21"/>
<keyword evidence="8" id="KW-0449">Lipoprotein</keyword>
<comment type="similarity">
    <text evidence="3">Belongs to the RBT5 family.</text>
</comment>
<evidence type="ECO:0000256" key="6">
    <source>
        <dbReference type="ARBA" id="ARBA00022729"/>
    </source>
</evidence>
<keyword evidence="9" id="KW-0349">Heme</keyword>
<dbReference type="GO" id="GO:0098552">
    <property type="term" value="C:side of membrane"/>
    <property type="evidence" value="ECO:0007669"/>
    <property type="project" value="UniProtKB-KW"/>
</dbReference>
<accession>A0AAD4EX21</accession>